<keyword evidence="4" id="KW-1185">Reference proteome</keyword>
<evidence type="ECO:0000313" key="2">
    <source>
        <dbReference type="EMBL" id="KRZ65515.1"/>
    </source>
</evidence>
<dbReference type="OrthoDB" id="10457832at2759"/>
<dbReference type="Proteomes" id="UP000054843">
    <property type="component" value="Unassembled WGS sequence"/>
</dbReference>
<proteinExistence type="predicted"/>
<accession>A0A0V1M405</accession>
<dbReference type="EMBL" id="JYDO01000342">
    <property type="protein sequence ID" value="KRZ65515.1"/>
    <property type="molecule type" value="Genomic_DNA"/>
</dbReference>
<evidence type="ECO:0000313" key="3">
    <source>
        <dbReference type="EMBL" id="KRZ66447.1"/>
    </source>
</evidence>
<gene>
    <name evidence="2" type="ORF">T10_1962</name>
    <name evidence="1" type="ORF">T10_2987</name>
    <name evidence="3" type="ORF">T10_9313</name>
</gene>
<reference evidence="3 4" key="1">
    <citation type="submission" date="2015-01" db="EMBL/GenBank/DDBJ databases">
        <title>Evolution of Trichinella species and genotypes.</title>
        <authorList>
            <person name="Korhonen P.K."/>
            <person name="Edoardo P."/>
            <person name="Giuseppe L.R."/>
            <person name="Gasser R.B."/>
        </authorList>
    </citation>
    <scope>NUCLEOTIDE SEQUENCE [LARGE SCALE GENOMIC DNA]</scope>
    <source>
        <strain evidence="3">ISS1980</strain>
    </source>
</reference>
<name>A0A0V1M405_9BILA</name>
<evidence type="ECO:0000313" key="1">
    <source>
        <dbReference type="EMBL" id="KRZ64986.1"/>
    </source>
</evidence>
<comment type="caution">
    <text evidence="3">The sequence shown here is derived from an EMBL/GenBank/DDBJ whole genome shotgun (WGS) entry which is preliminary data.</text>
</comment>
<dbReference type="EMBL" id="JYDO01000243">
    <property type="protein sequence ID" value="KRZ66447.1"/>
    <property type="molecule type" value="Genomic_DNA"/>
</dbReference>
<protein>
    <submittedName>
        <fullName evidence="3">Uncharacterized protein</fullName>
    </submittedName>
</protein>
<organism evidence="3 4">
    <name type="scientific">Trichinella papuae</name>
    <dbReference type="NCBI Taxonomy" id="268474"/>
    <lineage>
        <taxon>Eukaryota</taxon>
        <taxon>Metazoa</taxon>
        <taxon>Ecdysozoa</taxon>
        <taxon>Nematoda</taxon>
        <taxon>Enoplea</taxon>
        <taxon>Dorylaimia</taxon>
        <taxon>Trichinellida</taxon>
        <taxon>Trichinellidae</taxon>
        <taxon>Trichinella</taxon>
    </lineage>
</organism>
<evidence type="ECO:0000313" key="4">
    <source>
        <dbReference type="Proteomes" id="UP000054843"/>
    </source>
</evidence>
<dbReference type="AlphaFoldDB" id="A0A0V1M405"/>
<dbReference type="STRING" id="268474.A0A0V1M405"/>
<dbReference type="EMBL" id="JYDO01000610">
    <property type="protein sequence ID" value="KRZ64986.1"/>
    <property type="molecule type" value="Genomic_DNA"/>
</dbReference>
<sequence>MRHHAKFKLPLNVEVPEQNTWIYKNWWNKMRRALKKFGKDIPSSVNKLQHEERQFHIMGLDYDF</sequence>